<dbReference type="Pfam" id="PF00128">
    <property type="entry name" value="Alpha-amylase"/>
    <property type="match status" value="1"/>
</dbReference>
<gene>
    <name evidence="8" type="ORF">FLL46_02010</name>
</gene>
<comment type="caution">
    <text evidence="8">The sequence shown here is derived from an EMBL/GenBank/DDBJ whole genome shotgun (WGS) entry which is preliminary data.</text>
</comment>
<keyword evidence="9" id="KW-1185">Reference proteome</keyword>
<dbReference type="InterPro" id="IPR017853">
    <property type="entry name" value="GH"/>
</dbReference>
<evidence type="ECO:0000313" key="8">
    <source>
        <dbReference type="EMBL" id="TQV89679.1"/>
    </source>
</evidence>
<proteinExistence type="inferred from homology"/>
<sequence>MKKTKKLLLKITGLLVTTALISCQDKADNESRIMERVSLQTESFYGTLEPFASNAVYFLMTDRFVDGDPENNFPNQGGDNPTFQNTLVGPNGQVANVGYMGGDFQGILDNAGYIKDLGFGAIWLTPIVDQPDESFAGGEPIAFGRAFRDGGKTGYHGYWGVNFFKTDEHLPSKNLDFKQLTQQLREKYQIKTVLDIVLNHGSPAYTMKPKQQPKFGQLFDKDGRLIADQQNLDPEKLSDDNPLHRFYNKSNDILQLSDFNQDNPEVLDYFSEAYLYWITQGADAFRIDTIKHMPHSFWKAFSDRIRDKHSEFFMFAESYSFDADFIAEHTLDKNGGISVLDFPGREWMTKVFENKNSDFSELTNYLHLEKGPYKNPYELMTFYDNHDMSRMNADDNGFIDAHNWLFTSRGIPVIYYGSEIAFMAGTSEHAGNRNYLGQENIEKAEKHPVYRALSKVANIRKNAIALQKGLQVNLEFSKNKAAFYRIFEHGGKYQTALVMLNKGDTPVEFNIDKYLSDGQWREAFSNEKIIVKGSLKRVVEAHGISILFFDAANNNQQLIERMRQLMGREREASSRD</sequence>
<dbReference type="GO" id="GO:0046872">
    <property type="term" value="F:metal ion binding"/>
    <property type="evidence" value="ECO:0007669"/>
    <property type="project" value="UniProtKB-KW"/>
</dbReference>
<dbReference type="InterPro" id="IPR006047">
    <property type="entry name" value="GH13_cat_dom"/>
</dbReference>
<name>A0A545UJN3_9GAMM</name>
<evidence type="ECO:0000256" key="1">
    <source>
        <dbReference type="ARBA" id="ARBA00001913"/>
    </source>
</evidence>
<dbReference type="CDD" id="cd11339">
    <property type="entry name" value="AmyAc_bac_CMD_like_2"/>
    <property type="match status" value="1"/>
</dbReference>
<dbReference type="SMART" id="SM00642">
    <property type="entry name" value="Aamy"/>
    <property type="match status" value="1"/>
</dbReference>
<dbReference type="Proteomes" id="UP000315439">
    <property type="component" value="Unassembled WGS sequence"/>
</dbReference>
<dbReference type="RefSeq" id="WP_142891743.1">
    <property type="nucleotide sequence ID" value="NZ_ML660160.1"/>
</dbReference>
<dbReference type="InterPro" id="IPR006046">
    <property type="entry name" value="Alpha_amylase"/>
</dbReference>
<reference evidence="8 9" key="1">
    <citation type="submission" date="2019-07" db="EMBL/GenBank/DDBJ databases">
        <title>Draft genome for Aliikangiella sp. M105.</title>
        <authorList>
            <person name="Wang G."/>
        </authorList>
    </citation>
    <scope>NUCLEOTIDE SEQUENCE [LARGE SCALE GENOMIC DNA]</scope>
    <source>
        <strain evidence="8 9">M105</strain>
    </source>
</reference>
<dbReference type="PANTHER" id="PTHR10357">
    <property type="entry name" value="ALPHA-AMYLASE FAMILY MEMBER"/>
    <property type="match status" value="1"/>
</dbReference>
<evidence type="ECO:0000313" key="9">
    <source>
        <dbReference type="Proteomes" id="UP000315439"/>
    </source>
</evidence>
<dbReference type="PROSITE" id="PS51257">
    <property type="entry name" value="PROKAR_LIPOPROTEIN"/>
    <property type="match status" value="1"/>
</dbReference>
<dbReference type="GO" id="GO:0005975">
    <property type="term" value="P:carbohydrate metabolic process"/>
    <property type="evidence" value="ECO:0007669"/>
    <property type="project" value="InterPro"/>
</dbReference>
<accession>A0A545UJN3</accession>
<comment type="cofactor">
    <cofactor evidence="1">
        <name>Ca(2+)</name>
        <dbReference type="ChEBI" id="CHEBI:29108"/>
    </cofactor>
</comment>
<feature type="domain" description="Glycosyl hydrolase family 13 catalytic" evidence="7">
    <location>
        <begin position="58"/>
        <end position="460"/>
    </location>
</feature>
<evidence type="ECO:0000256" key="2">
    <source>
        <dbReference type="ARBA" id="ARBA00008061"/>
    </source>
</evidence>
<dbReference type="SUPFAM" id="SSF51445">
    <property type="entry name" value="(Trans)glycosidases"/>
    <property type="match status" value="1"/>
</dbReference>
<keyword evidence="6" id="KW-0119">Carbohydrate metabolism</keyword>
<dbReference type="SUPFAM" id="SSF51011">
    <property type="entry name" value="Glycosyl hydrolase domain"/>
    <property type="match status" value="1"/>
</dbReference>
<comment type="catalytic activity">
    <reaction evidence="6">
        <text>Endohydrolysis of (1-&gt;4)-alpha-D-glucosidic linkages in polysaccharides containing three or more (1-&gt;4)-alpha-linked D-glucose units.</text>
        <dbReference type="EC" id="3.2.1.1"/>
    </reaction>
</comment>
<protein>
    <recommendedName>
        <fullName evidence="6">Alpha-amylase</fullName>
        <ecNumber evidence="6">3.2.1.1</ecNumber>
    </recommendedName>
</protein>
<evidence type="ECO:0000259" key="7">
    <source>
        <dbReference type="SMART" id="SM00642"/>
    </source>
</evidence>
<evidence type="ECO:0000256" key="3">
    <source>
        <dbReference type="ARBA" id="ARBA00022723"/>
    </source>
</evidence>
<organism evidence="8 9">
    <name type="scientific">Aliikangiella coralliicola</name>
    <dbReference type="NCBI Taxonomy" id="2592383"/>
    <lineage>
        <taxon>Bacteria</taxon>
        <taxon>Pseudomonadati</taxon>
        <taxon>Pseudomonadota</taxon>
        <taxon>Gammaproteobacteria</taxon>
        <taxon>Oceanospirillales</taxon>
        <taxon>Pleioneaceae</taxon>
        <taxon>Aliikangiella</taxon>
    </lineage>
</organism>
<dbReference type="Gene3D" id="3.20.20.80">
    <property type="entry name" value="Glycosidases"/>
    <property type="match status" value="1"/>
</dbReference>
<keyword evidence="6" id="KW-0326">Glycosidase</keyword>
<dbReference type="PANTHER" id="PTHR10357:SF215">
    <property type="entry name" value="ALPHA-AMYLASE 1"/>
    <property type="match status" value="1"/>
</dbReference>
<keyword evidence="4" id="KW-0732">Signal</keyword>
<evidence type="ECO:0000256" key="6">
    <source>
        <dbReference type="RuleBase" id="RU361134"/>
    </source>
</evidence>
<evidence type="ECO:0000256" key="5">
    <source>
        <dbReference type="RuleBase" id="RU003615"/>
    </source>
</evidence>
<dbReference type="GO" id="GO:0004556">
    <property type="term" value="F:alpha-amylase activity"/>
    <property type="evidence" value="ECO:0007669"/>
    <property type="project" value="UniProtKB-UniRule"/>
</dbReference>
<dbReference type="GO" id="GO:0016740">
    <property type="term" value="F:transferase activity"/>
    <property type="evidence" value="ECO:0007669"/>
    <property type="project" value="UniProtKB-KW"/>
</dbReference>
<dbReference type="EMBL" id="VIKS01000001">
    <property type="protein sequence ID" value="TQV89679.1"/>
    <property type="molecule type" value="Genomic_DNA"/>
</dbReference>
<dbReference type="PRINTS" id="PR00110">
    <property type="entry name" value="ALPHAAMYLASE"/>
</dbReference>
<keyword evidence="8" id="KW-0808">Transferase</keyword>
<dbReference type="EC" id="3.2.1.1" evidence="6"/>
<evidence type="ECO:0000256" key="4">
    <source>
        <dbReference type="ARBA" id="ARBA00022729"/>
    </source>
</evidence>
<dbReference type="OrthoDB" id="3236218at2"/>
<dbReference type="AlphaFoldDB" id="A0A545UJN3"/>
<comment type="similarity">
    <text evidence="2 5">Belongs to the glycosyl hydrolase 13 family.</text>
</comment>
<keyword evidence="6" id="KW-0378">Hydrolase</keyword>
<keyword evidence="3" id="KW-0479">Metal-binding</keyword>